<protein>
    <submittedName>
        <fullName evidence="2">Uncharacterized protein</fullName>
    </submittedName>
</protein>
<proteinExistence type="predicted"/>
<reference evidence="2" key="2">
    <citation type="submission" date="2018-05" db="EMBL/GenBank/DDBJ databases">
        <title>OpunRS2 (Oryza punctata Reference Sequence Version 2).</title>
        <authorList>
            <person name="Zhang J."/>
            <person name="Kudrna D."/>
            <person name="Lee S."/>
            <person name="Talag J."/>
            <person name="Welchert J."/>
            <person name="Wing R.A."/>
        </authorList>
    </citation>
    <scope>NUCLEOTIDE SEQUENCE [LARGE SCALE GENOMIC DNA]</scope>
</reference>
<reference evidence="2" key="1">
    <citation type="submission" date="2015-04" db="UniProtKB">
        <authorList>
            <consortium name="EnsemblPlants"/>
        </authorList>
    </citation>
    <scope>IDENTIFICATION</scope>
</reference>
<evidence type="ECO:0000256" key="1">
    <source>
        <dbReference type="SAM" id="MobiDB-lite"/>
    </source>
</evidence>
<dbReference type="Proteomes" id="UP000026962">
    <property type="component" value="Chromosome 1"/>
</dbReference>
<dbReference type="EnsemblPlants" id="OPUNC01G17880.1">
    <property type="protein sequence ID" value="OPUNC01G17880.1"/>
    <property type="gene ID" value="OPUNC01G17880"/>
</dbReference>
<organism evidence="2">
    <name type="scientific">Oryza punctata</name>
    <name type="common">Red rice</name>
    <dbReference type="NCBI Taxonomy" id="4537"/>
    <lineage>
        <taxon>Eukaryota</taxon>
        <taxon>Viridiplantae</taxon>
        <taxon>Streptophyta</taxon>
        <taxon>Embryophyta</taxon>
        <taxon>Tracheophyta</taxon>
        <taxon>Spermatophyta</taxon>
        <taxon>Magnoliopsida</taxon>
        <taxon>Liliopsida</taxon>
        <taxon>Poales</taxon>
        <taxon>Poaceae</taxon>
        <taxon>BOP clade</taxon>
        <taxon>Oryzoideae</taxon>
        <taxon>Oryzeae</taxon>
        <taxon>Oryzinae</taxon>
        <taxon>Oryza</taxon>
    </lineage>
</organism>
<feature type="compositionally biased region" description="Acidic residues" evidence="1">
    <location>
        <begin position="27"/>
        <end position="46"/>
    </location>
</feature>
<evidence type="ECO:0000313" key="2">
    <source>
        <dbReference type="EnsemblPlants" id="OPUNC01G17880.1"/>
    </source>
</evidence>
<keyword evidence="3" id="KW-1185">Reference proteome</keyword>
<dbReference type="Gramene" id="OPUNC01G17880.1">
    <property type="protein sequence ID" value="OPUNC01G17880.1"/>
    <property type="gene ID" value="OPUNC01G17880"/>
</dbReference>
<feature type="region of interest" description="Disordered" evidence="1">
    <location>
        <begin position="1"/>
        <end position="84"/>
    </location>
</feature>
<feature type="compositionally biased region" description="Basic and acidic residues" evidence="1">
    <location>
        <begin position="47"/>
        <end position="59"/>
    </location>
</feature>
<name>A0A0E0JJE4_ORYPU</name>
<dbReference type="AlphaFoldDB" id="A0A0E0JJE4"/>
<accession>A0A0E0JJE4</accession>
<evidence type="ECO:0000313" key="3">
    <source>
        <dbReference type="Proteomes" id="UP000026962"/>
    </source>
</evidence>
<sequence>MARPFLDQGLFDQPGESAAVGKVQADDKEEEDAFEEDADDEAEDGDNTNRPKANKEELSRGYTPSPDHPRSPSATAASTSSLLRPQDLDGAKTLAAIARIANDFVPNGPADGVKLARAYFARHAYFARSSLSGEHSQRAFAKCCSLAFGECQRDYGGCCFIGEGSRGDIHPPGEGKQSITDTSTSEKMLIALRFEPADFDVGMPNLIFHPFATFRLYQLIAVQSRPPALILTITKIIFEQQRTPSTKI</sequence>
<feature type="compositionally biased region" description="Low complexity" evidence="1">
    <location>
        <begin position="71"/>
        <end position="84"/>
    </location>
</feature>
<dbReference type="HOGENOM" id="CLU_1121607_0_0_1"/>